<proteinExistence type="predicted"/>
<dbReference type="RefSeq" id="WP_106598608.1">
    <property type="nucleotide sequence ID" value="NZ_PYAS01000016.1"/>
</dbReference>
<name>A0A2P8FP21_9BACT</name>
<dbReference type="Proteomes" id="UP000241964">
    <property type="component" value="Unassembled WGS sequence"/>
</dbReference>
<evidence type="ECO:0000313" key="2">
    <source>
        <dbReference type="Proteomes" id="UP000241964"/>
    </source>
</evidence>
<sequence length="265" mass="29113">MQNMILASATLSDAATITGTTGAGDLSIGNLQKMDLKAVYRVIGDTVSLTIDLLNSKEINLVALIAHNCSAAASVRVRASNTNDAGTAPYDTGLLPARSNQTGFSDSGYPLEKNMFLSFFSAQTYRYWFIDVVDTGAEYIDIGRLYISNAFQPETNMDYGLAEGVVDPSRVSRVVSGGKVPREFVKYKTADFALGYSNEAEMFGKIYALELACGRTKDVLFVPDPDAKDFLQIRSYYGTMEIINPKVNYQFSLFNKAFRIEEIPV</sequence>
<gene>
    <name evidence="1" type="ORF">CLV60_11635</name>
</gene>
<dbReference type="AlphaFoldDB" id="A0A2P8FP21"/>
<evidence type="ECO:0000313" key="1">
    <source>
        <dbReference type="EMBL" id="PSL23480.1"/>
    </source>
</evidence>
<keyword evidence="2" id="KW-1185">Reference proteome</keyword>
<dbReference type="OrthoDB" id="977800at2"/>
<accession>A0A2P8FP21</accession>
<comment type="caution">
    <text evidence="1">The sequence shown here is derived from an EMBL/GenBank/DDBJ whole genome shotgun (WGS) entry which is preliminary data.</text>
</comment>
<protein>
    <submittedName>
        <fullName evidence="1">Uncharacterized protein</fullName>
    </submittedName>
</protein>
<organism evidence="1 2">
    <name type="scientific">Dyadobacter jiangsuensis</name>
    <dbReference type="NCBI Taxonomy" id="1591085"/>
    <lineage>
        <taxon>Bacteria</taxon>
        <taxon>Pseudomonadati</taxon>
        <taxon>Bacteroidota</taxon>
        <taxon>Cytophagia</taxon>
        <taxon>Cytophagales</taxon>
        <taxon>Spirosomataceae</taxon>
        <taxon>Dyadobacter</taxon>
    </lineage>
</organism>
<dbReference type="EMBL" id="PYAS01000016">
    <property type="protein sequence ID" value="PSL23480.1"/>
    <property type="molecule type" value="Genomic_DNA"/>
</dbReference>
<reference evidence="1 2" key="1">
    <citation type="submission" date="2018-03" db="EMBL/GenBank/DDBJ databases">
        <title>Genomic Encyclopedia of Archaeal and Bacterial Type Strains, Phase II (KMG-II): from individual species to whole genera.</title>
        <authorList>
            <person name="Goeker M."/>
        </authorList>
    </citation>
    <scope>NUCLEOTIDE SEQUENCE [LARGE SCALE GENOMIC DNA]</scope>
    <source>
        <strain evidence="1 2">DSM 29057</strain>
    </source>
</reference>